<comment type="caution">
    <text evidence="11">The sequence shown here is derived from an EMBL/GenBank/DDBJ whole genome shotgun (WGS) entry which is preliminary data.</text>
</comment>
<evidence type="ECO:0000313" key="11">
    <source>
        <dbReference type="EMBL" id="KAI9200504.1"/>
    </source>
</evidence>
<dbReference type="GO" id="GO:0004497">
    <property type="term" value="F:monooxygenase activity"/>
    <property type="evidence" value="ECO:0007669"/>
    <property type="project" value="UniProtKB-KW"/>
</dbReference>
<evidence type="ECO:0000256" key="8">
    <source>
        <dbReference type="ARBA" id="ARBA00023004"/>
    </source>
</evidence>
<keyword evidence="12" id="KW-1185">Reference proteome</keyword>
<keyword evidence="4" id="KW-0812">Transmembrane</keyword>
<dbReference type="PRINTS" id="PR00463">
    <property type="entry name" value="EP450I"/>
</dbReference>
<evidence type="ECO:0000256" key="4">
    <source>
        <dbReference type="ARBA" id="ARBA00022692"/>
    </source>
</evidence>
<keyword evidence="7" id="KW-0560">Oxidoreductase</keyword>
<dbReference type="Proteomes" id="UP001064489">
    <property type="component" value="Chromosome 9"/>
</dbReference>
<keyword evidence="5" id="KW-0479">Metal-binding</keyword>
<dbReference type="SUPFAM" id="SSF48264">
    <property type="entry name" value="Cytochrome P450"/>
    <property type="match status" value="1"/>
</dbReference>
<evidence type="ECO:0000256" key="3">
    <source>
        <dbReference type="ARBA" id="ARBA00022617"/>
    </source>
</evidence>
<reference evidence="11" key="2">
    <citation type="submission" date="2023-02" db="EMBL/GenBank/DDBJ databases">
        <authorList>
            <person name="Swenson N.G."/>
            <person name="Wegrzyn J.L."/>
            <person name="Mcevoy S.L."/>
        </authorList>
    </citation>
    <scope>NUCLEOTIDE SEQUENCE</scope>
    <source>
        <strain evidence="11">91603</strain>
        <tissue evidence="11">Leaf</tissue>
    </source>
</reference>
<evidence type="ECO:0000256" key="5">
    <source>
        <dbReference type="ARBA" id="ARBA00022723"/>
    </source>
</evidence>
<dbReference type="GO" id="GO:0020037">
    <property type="term" value="F:heme binding"/>
    <property type="evidence" value="ECO:0007669"/>
    <property type="project" value="InterPro"/>
</dbReference>
<proteinExistence type="inferred from homology"/>
<dbReference type="InterPro" id="IPR002401">
    <property type="entry name" value="Cyt_P450_E_grp-I"/>
</dbReference>
<evidence type="ECO:0000256" key="1">
    <source>
        <dbReference type="ARBA" id="ARBA00004167"/>
    </source>
</evidence>
<evidence type="ECO:0000256" key="2">
    <source>
        <dbReference type="ARBA" id="ARBA00010617"/>
    </source>
</evidence>
<evidence type="ECO:0000313" key="12">
    <source>
        <dbReference type="Proteomes" id="UP001064489"/>
    </source>
</evidence>
<keyword evidence="10" id="KW-0472">Membrane</keyword>
<comment type="similarity">
    <text evidence="2">Belongs to the cytochrome P450 family.</text>
</comment>
<keyword evidence="9" id="KW-0503">Monooxygenase</keyword>
<dbReference type="AlphaFoldDB" id="A0AAD5P6V1"/>
<dbReference type="InterPro" id="IPR050651">
    <property type="entry name" value="Plant_Cytochrome_P450_Monoox"/>
</dbReference>
<dbReference type="Gene3D" id="1.10.630.10">
    <property type="entry name" value="Cytochrome P450"/>
    <property type="match status" value="1"/>
</dbReference>
<organism evidence="11 12">
    <name type="scientific">Acer negundo</name>
    <name type="common">Box elder</name>
    <dbReference type="NCBI Taxonomy" id="4023"/>
    <lineage>
        <taxon>Eukaryota</taxon>
        <taxon>Viridiplantae</taxon>
        <taxon>Streptophyta</taxon>
        <taxon>Embryophyta</taxon>
        <taxon>Tracheophyta</taxon>
        <taxon>Spermatophyta</taxon>
        <taxon>Magnoliopsida</taxon>
        <taxon>eudicotyledons</taxon>
        <taxon>Gunneridae</taxon>
        <taxon>Pentapetalae</taxon>
        <taxon>rosids</taxon>
        <taxon>malvids</taxon>
        <taxon>Sapindales</taxon>
        <taxon>Sapindaceae</taxon>
        <taxon>Hippocastanoideae</taxon>
        <taxon>Acereae</taxon>
        <taxon>Acer</taxon>
    </lineage>
</organism>
<evidence type="ECO:0000256" key="10">
    <source>
        <dbReference type="ARBA" id="ARBA00023136"/>
    </source>
</evidence>
<evidence type="ECO:0000256" key="9">
    <source>
        <dbReference type="ARBA" id="ARBA00023033"/>
    </source>
</evidence>
<accession>A0AAD5P6V1</accession>
<dbReference type="GO" id="GO:0016705">
    <property type="term" value="F:oxidoreductase activity, acting on paired donors, with incorporation or reduction of molecular oxygen"/>
    <property type="evidence" value="ECO:0007669"/>
    <property type="project" value="InterPro"/>
</dbReference>
<name>A0AAD5P6V1_ACENE</name>
<dbReference type="GO" id="GO:0005506">
    <property type="term" value="F:iron ion binding"/>
    <property type="evidence" value="ECO:0007669"/>
    <property type="project" value="InterPro"/>
</dbReference>
<dbReference type="PANTHER" id="PTHR47947:SF62">
    <property type="entry name" value="CYTOCHROME P450, FAMILY 81, SUBFAMILY D, POLYPEPTIDE 5"/>
    <property type="match status" value="1"/>
</dbReference>
<keyword evidence="3" id="KW-0349">Heme</keyword>
<protein>
    <recommendedName>
        <fullName evidence="13">Cytochrome P450</fullName>
    </recommendedName>
</protein>
<reference evidence="11" key="1">
    <citation type="journal article" date="2022" name="Plant J.">
        <title>Strategies of tolerance reflected in two North American maple genomes.</title>
        <authorList>
            <person name="McEvoy S.L."/>
            <person name="Sezen U.U."/>
            <person name="Trouern-Trend A."/>
            <person name="McMahon S.M."/>
            <person name="Schaberg P.G."/>
            <person name="Yang J."/>
            <person name="Wegrzyn J.L."/>
            <person name="Swenson N.G."/>
        </authorList>
    </citation>
    <scope>NUCLEOTIDE SEQUENCE</scope>
    <source>
        <strain evidence="11">91603</strain>
    </source>
</reference>
<comment type="subcellular location">
    <subcellularLocation>
        <location evidence="1">Membrane</location>
        <topology evidence="1">Single-pass membrane protein</topology>
    </subcellularLocation>
</comment>
<dbReference type="PANTHER" id="PTHR47947">
    <property type="entry name" value="CYTOCHROME P450 82C3-RELATED"/>
    <property type="match status" value="1"/>
</dbReference>
<keyword evidence="8" id="KW-0408">Iron</keyword>
<keyword evidence="6" id="KW-1133">Transmembrane helix</keyword>
<dbReference type="EMBL" id="JAJSOW010000001">
    <property type="protein sequence ID" value="KAI9200504.1"/>
    <property type="molecule type" value="Genomic_DNA"/>
</dbReference>
<evidence type="ECO:0008006" key="13">
    <source>
        <dbReference type="Google" id="ProtNLM"/>
    </source>
</evidence>
<dbReference type="Pfam" id="PF00067">
    <property type="entry name" value="p450"/>
    <property type="match status" value="1"/>
</dbReference>
<gene>
    <name evidence="11" type="ORF">LWI28_009177</name>
</gene>
<evidence type="ECO:0000256" key="6">
    <source>
        <dbReference type="ARBA" id="ARBA00022989"/>
    </source>
</evidence>
<sequence>MARTHTTVITLDSIVSHLITHPEAFKKARDEIDNQVGDSLRLINDADLNKLPYLHGTISETLRLGPVTILTLYESSKDCTVGGYHIPRGTQLWINAWAVHNDP</sequence>
<dbReference type="GO" id="GO:0016020">
    <property type="term" value="C:membrane"/>
    <property type="evidence" value="ECO:0007669"/>
    <property type="project" value="UniProtKB-SubCell"/>
</dbReference>
<evidence type="ECO:0000256" key="7">
    <source>
        <dbReference type="ARBA" id="ARBA00023002"/>
    </source>
</evidence>
<dbReference type="InterPro" id="IPR036396">
    <property type="entry name" value="Cyt_P450_sf"/>
</dbReference>
<dbReference type="InterPro" id="IPR001128">
    <property type="entry name" value="Cyt_P450"/>
</dbReference>